<accession>A0A835PFG0</accession>
<dbReference type="EMBL" id="JADCNL010000014">
    <property type="protein sequence ID" value="KAG0452811.1"/>
    <property type="molecule type" value="Genomic_DNA"/>
</dbReference>
<dbReference type="AlphaFoldDB" id="A0A835PFG0"/>
<dbReference type="OrthoDB" id="6078042at2759"/>
<reference evidence="1 2" key="1">
    <citation type="journal article" date="2020" name="Nat. Food">
        <title>A phased Vanilla planifolia genome enables genetic improvement of flavour and production.</title>
        <authorList>
            <person name="Hasing T."/>
            <person name="Tang H."/>
            <person name="Brym M."/>
            <person name="Khazi F."/>
            <person name="Huang T."/>
            <person name="Chambers A.H."/>
        </authorList>
    </citation>
    <scope>NUCLEOTIDE SEQUENCE [LARGE SCALE GENOMIC DNA]</scope>
    <source>
        <tissue evidence="1">Leaf</tissue>
    </source>
</reference>
<keyword evidence="2" id="KW-1185">Reference proteome</keyword>
<comment type="caution">
    <text evidence="1">The sequence shown here is derived from an EMBL/GenBank/DDBJ whole genome shotgun (WGS) entry which is preliminary data.</text>
</comment>
<gene>
    <name evidence="1" type="ORF">HPP92_025475</name>
</gene>
<evidence type="ECO:0000313" key="1">
    <source>
        <dbReference type="EMBL" id="KAG0452811.1"/>
    </source>
</evidence>
<organism evidence="1 2">
    <name type="scientific">Vanilla planifolia</name>
    <name type="common">Vanilla</name>
    <dbReference type="NCBI Taxonomy" id="51239"/>
    <lineage>
        <taxon>Eukaryota</taxon>
        <taxon>Viridiplantae</taxon>
        <taxon>Streptophyta</taxon>
        <taxon>Embryophyta</taxon>
        <taxon>Tracheophyta</taxon>
        <taxon>Spermatophyta</taxon>
        <taxon>Magnoliopsida</taxon>
        <taxon>Liliopsida</taxon>
        <taxon>Asparagales</taxon>
        <taxon>Orchidaceae</taxon>
        <taxon>Vanilloideae</taxon>
        <taxon>Vanilleae</taxon>
        <taxon>Vanilla</taxon>
    </lineage>
</organism>
<proteinExistence type="predicted"/>
<sequence>MNPRARRRTGVSSADQDRFCYWITGVDATDHRPLQSKDATLLYNHNRGEVVTTFAAVVLSSSEVVVRGDSRQRSFVQCGSNSPEKFRFHCLAEMFVIPVEEQICSEAKYISEESYSSSFDDAVNASVRSLNSSSFVYNNVDIRSFDLPFWSPGRPSKLDPTPFDRLTLSVSLAP</sequence>
<name>A0A835PFG0_VANPL</name>
<evidence type="ECO:0000313" key="2">
    <source>
        <dbReference type="Proteomes" id="UP000636800"/>
    </source>
</evidence>
<dbReference type="Proteomes" id="UP000636800">
    <property type="component" value="Unassembled WGS sequence"/>
</dbReference>
<protein>
    <submittedName>
        <fullName evidence="1">Uncharacterized protein</fullName>
    </submittedName>
</protein>